<evidence type="ECO:0000313" key="2">
    <source>
        <dbReference type="Proteomes" id="UP001187315"/>
    </source>
</evidence>
<dbReference type="EMBL" id="JAVHJS010000009">
    <property type="protein sequence ID" value="KAK2848196.1"/>
    <property type="molecule type" value="Genomic_DNA"/>
</dbReference>
<dbReference type="Proteomes" id="UP001187315">
    <property type="component" value="Unassembled WGS sequence"/>
</dbReference>
<evidence type="ECO:0000313" key="1">
    <source>
        <dbReference type="EMBL" id="KAK2848196.1"/>
    </source>
</evidence>
<comment type="caution">
    <text evidence="1">The sequence shown here is derived from an EMBL/GenBank/DDBJ whole genome shotgun (WGS) entry which is preliminary data.</text>
</comment>
<gene>
    <name evidence="1" type="ORF">Q7C36_009878</name>
</gene>
<sequence length="110" mass="12245">MLWEWVILRSLDKQGEIGQERADCGGAAWKIRECFEPYQRFAAFACLELVATFGDVSSAVTPDIGFPPGHGGKNSVCSVRRSEARNAPVLQAFFKVSARLTNRQTHNLFL</sequence>
<proteinExistence type="predicted"/>
<accession>A0AA88N4I3</accession>
<dbReference type="AlphaFoldDB" id="A0AA88N4I3"/>
<protein>
    <submittedName>
        <fullName evidence="1">Uncharacterized protein</fullName>
    </submittedName>
</protein>
<keyword evidence="2" id="KW-1185">Reference proteome</keyword>
<reference evidence="1" key="1">
    <citation type="submission" date="2023-08" db="EMBL/GenBank/DDBJ databases">
        <title>Pelteobagrus vachellii genome.</title>
        <authorList>
            <person name="Liu H."/>
        </authorList>
    </citation>
    <scope>NUCLEOTIDE SEQUENCE</scope>
    <source>
        <strain evidence="1">PRFRI_2022a</strain>
        <tissue evidence="1">Muscle</tissue>
    </source>
</reference>
<name>A0AA88N4I3_TACVA</name>
<organism evidence="1 2">
    <name type="scientific">Tachysurus vachellii</name>
    <name type="common">Darkbarbel catfish</name>
    <name type="synonym">Pelteobagrus vachellii</name>
    <dbReference type="NCBI Taxonomy" id="175792"/>
    <lineage>
        <taxon>Eukaryota</taxon>
        <taxon>Metazoa</taxon>
        <taxon>Chordata</taxon>
        <taxon>Craniata</taxon>
        <taxon>Vertebrata</taxon>
        <taxon>Euteleostomi</taxon>
        <taxon>Actinopterygii</taxon>
        <taxon>Neopterygii</taxon>
        <taxon>Teleostei</taxon>
        <taxon>Ostariophysi</taxon>
        <taxon>Siluriformes</taxon>
        <taxon>Bagridae</taxon>
        <taxon>Tachysurus</taxon>
    </lineage>
</organism>